<dbReference type="EMBL" id="FWYB01000001">
    <property type="protein sequence ID" value="SMC57175.1"/>
    <property type="molecule type" value="Genomic_DNA"/>
</dbReference>
<evidence type="ECO:0000256" key="1">
    <source>
        <dbReference type="SAM" id="Phobius"/>
    </source>
</evidence>
<evidence type="ECO:0000313" key="3">
    <source>
        <dbReference type="Proteomes" id="UP000192678"/>
    </source>
</evidence>
<keyword evidence="1" id="KW-1133">Transmembrane helix</keyword>
<evidence type="ECO:0000313" key="2">
    <source>
        <dbReference type="EMBL" id="SMC57175.1"/>
    </source>
</evidence>
<keyword evidence="1" id="KW-0472">Membrane</keyword>
<feature type="transmembrane region" description="Helical" evidence="1">
    <location>
        <begin position="32"/>
        <end position="51"/>
    </location>
</feature>
<name>A0A1W2A8X3_9SPHI</name>
<organism evidence="2 3">
    <name type="scientific">Pedobacter nyackensis</name>
    <dbReference type="NCBI Taxonomy" id="475255"/>
    <lineage>
        <taxon>Bacteria</taxon>
        <taxon>Pseudomonadati</taxon>
        <taxon>Bacteroidota</taxon>
        <taxon>Sphingobacteriia</taxon>
        <taxon>Sphingobacteriales</taxon>
        <taxon>Sphingobacteriaceae</taxon>
        <taxon>Pedobacter</taxon>
    </lineage>
</organism>
<reference evidence="2 3" key="1">
    <citation type="submission" date="2017-04" db="EMBL/GenBank/DDBJ databases">
        <authorList>
            <person name="Afonso C.L."/>
            <person name="Miller P.J."/>
            <person name="Scott M.A."/>
            <person name="Spackman E."/>
            <person name="Goraichik I."/>
            <person name="Dimitrov K.M."/>
            <person name="Suarez D.L."/>
            <person name="Swayne D.E."/>
        </authorList>
    </citation>
    <scope>NUCLEOTIDE SEQUENCE [LARGE SCALE GENOMIC DNA]</scope>
    <source>
        <strain evidence="2 3">DSM 19625</strain>
    </source>
</reference>
<accession>A0A1W2A8X3</accession>
<gene>
    <name evidence="2" type="ORF">SAMN04488101_101325</name>
</gene>
<proteinExistence type="predicted"/>
<sequence>MNKGIKPMYKKHYSFAFKKKRIPVYRYTGKHFGFYAYTLSAALTIISATILGCDMKITWLPLTSSTIVFERLYISL</sequence>
<dbReference type="Proteomes" id="UP000192678">
    <property type="component" value="Unassembled WGS sequence"/>
</dbReference>
<keyword evidence="3" id="KW-1185">Reference proteome</keyword>
<protein>
    <submittedName>
        <fullName evidence="2">Uncharacterized protein</fullName>
    </submittedName>
</protein>
<dbReference type="AlphaFoldDB" id="A0A1W2A8X3"/>
<keyword evidence="1" id="KW-0812">Transmembrane</keyword>